<keyword evidence="2" id="KW-1015">Disulfide bond</keyword>
<dbReference type="PROSITE" id="PS51034">
    <property type="entry name" value="ZP_2"/>
    <property type="match status" value="1"/>
</dbReference>
<keyword evidence="1" id="KW-0732">Signal</keyword>
<organism evidence="4 5">
    <name type="scientific">Clupea harengus</name>
    <name type="common">Atlantic herring</name>
    <dbReference type="NCBI Taxonomy" id="7950"/>
    <lineage>
        <taxon>Eukaryota</taxon>
        <taxon>Metazoa</taxon>
        <taxon>Chordata</taxon>
        <taxon>Craniata</taxon>
        <taxon>Vertebrata</taxon>
        <taxon>Euteleostomi</taxon>
        <taxon>Actinopterygii</taxon>
        <taxon>Neopterygii</taxon>
        <taxon>Teleostei</taxon>
        <taxon>Clupei</taxon>
        <taxon>Clupeiformes</taxon>
        <taxon>Clupeoidei</taxon>
        <taxon>Clupeidae</taxon>
        <taxon>Clupea</taxon>
    </lineage>
</organism>
<dbReference type="InterPro" id="IPR001507">
    <property type="entry name" value="ZP_dom"/>
</dbReference>
<evidence type="ECO:0000313" key="5">
    <source>
        <dbReference type="RefSeq" id="XP_031433752.1"/>
    </source>
</evidence>
<evidence type="ECO:0000259" key="3">
    <source>
        <dbReference type="PROSITE" id="PS51034"/>
    </source>
</evidence>
<dbReference type="InterPro" id="IPR042235">
    <property type="entry name" value="ZP-C_dom"/>
</dbReference>
<dbReference type="Gene3D" id="2.60.40.4100">
    <property type="entry name" value="Zona pellucida, ZP-C domain"/>
    <property type="match status" value="1"/>
</dbReference>
<reference evidence="5" key="1">
    <citation type="submission" date="2025-08" db="UniProtKB">
        <authorList>
            <consortium name="RefSeq"/>
        </authorList>
    </citation>
    <scope>IDENTIFICATION</scope>
</reference>
<gene>
    <name evidence="5" type="primary">LOC105911974</name>
</gene>
<dbReference type="AlphaFoldDB" id="A0A6P8GE23"/>
<evidence type="ECO:0000313" key="4">
    <source>
        <dbReference type="Proteomes" id="UP000515152"/>
    </source>
</evidence>
<dbReference type="GeneID" id="105911974"/>
<dbReference type="InterPro" id="IPR055355">
    <property type="entry name" value="ZP-C"/>
</dbReference>
<dbReference type="PANTHER" id="PTHR14002:SF50">
    <property type="entry name" value="ALPHA-TECTORIN-LIKE-RELATED"/>
    <property type="match status" value="1"/>
</dbReference>
<dbReference type="RefSeq" id="XP_031433752.1">
    <property type="nucleotide sequence ID" value="XM_031577892.2"/>
</dbReference>
<keyword evidence="4" id="KW-1185">Reference proteome</keyword>
<dbReference type="KEGG" id="char:105911974"/>
<accession>A0A6P8GE23</accession>
<dbReference type="OrthoDB" id="9987373at2759"/>
<feature type="non-terminal residue" evidence="5">
    <location>
        <position position="1"/>
    </location>
</feature>
<name>A0A6P8GE23_CLUHA</name>
<dbReference type="Pfam" id="PF00100">
    <property type="entry name" value="Zona_pellucida"/>
    <property type="match status" value="1"/>
</dbReference>
<evidence type="ECO:0000256" key="1">
    <source>
        <dbReference type="ARBA" id="ARBA00022729"/>
    </source>
</evidence>
<protein>
    <submittedName>
        <fullName evidence="5">Pancreatic secretory granule membrane major glycoprotein GP2-like</fullName>
    </submittedName>
</protein>
<dbReference type="PANTHER" id="PTHR14002">
    <property type="entry name" value="ENDOGLIN/TGF-BETA RECEPTOR TYPE III"/>
    <property type="match status" value="1"/>
</dbReference>
<evidence type="ECO:0000256" key="2">
    <source>
        <dbReference type="ARBA" id="ARBA00023157"/>
    </source>
</evidence>
<feature type="domain" description="ZP" evidence="3">
    <location>
        <begin position="1"/>
        <end position="148"/>
    </location>
</feature>
<dbReference type="Proteomes" id="UP000515152">
    <property type="component" value="Chromosome 12"/>
</dbReference>
<sequence>TCSVIRLKLPAGHGTYQVRMTVYQDPDFTQLFSGTVASPSDEKIYVAVDVDGVDSRQFSSVLDFCWATPINDSAFAINWDLITNQCPNPEDGTVEVVRNGLSISSIFSFRMFTFDGYPSQVYLYCSLHLCPLQDNSCTPNCNPGSQHRGRRSADNRDNITVSFGPLSFPAKNTDVLDILAPMPKRHSPKL</sequence>
<proteinExistence type="predicted"/>